<dbReference type="GO" id="GO:0005886">
    <property type="term" value="C:plasma membrane"/>
    <property type="evidence" value="ECO:0007669"/>
    <property type="project" value="TreeGrafter"/>
</dbReference>
<organism evidence="2">
    <name type="scientific">Tanacetum cinerariifolium</name>
    <name type="common">Dalmatian daisy</name>
    <name type="synonym">Chrysanthemum cinerariifolium</name>
    <dbReference type="NCBI Taxonomy" id="118510"/>
    <lineage>
        <taxon>Eukaryota</taxon>
        <taxon>Viridiplantae</taxon>
        <taxon>Streptophyta</taxon>
        <taxon>Embryophyta</taxon>
        <taxon>Tracheophyta</taxon>
        <taxon>Spermatophyta</taxon>
        <taxon>Magnoliopsida</taxon>
        <taxon>eudicotyledons</taxon>
        <taxon>Gunneridae</taxon>
        <taxon>Pentapetalae</taxon>
        <taxon>asterids</taxon>
        <taxon>campanulids</taxon>
        <taxon>Asterales</taxon>
        <taxon>Asteraceae</taxon>
        <taxon>Asteroideae</taxon>
        <taxon>Anthemideae</taxon>
        <taxon>Anthemidinae</taxon>
        <taxon>Tanacetum</taxon>
    </lineage>
</organism>
<dbReference type="InterPro" id="IPR000719">
    <property type="entry name" value="Prot_kinase_dom"/>
</dbReference>
<dbReference type="SUPFAM" id="SSF56112">
    <property type="entry name" value="Protein kinase-like (PK-like)"/>
    <property type="match status" value="1"/>
</dbReference>
<dbReference type="InterPro" id="IPR001245">
    <property type="entry name" value="Ser-Thr/Tyr_kinase_cat_dom"/>
</dbReference>
<evidence type="ECO:0000313" key="2">
    <source>
        <dbReference type="EMBL" id="GEW57166.1"/>
    </source>
</evidence>
<dbReference type="PROSITE" id="PS00109">
    <property type="entry name" value="PROTEIN_KINASE_TYR"/>
    <property type="match status" value="1"/>
</dbReference>
<dbReference type="AlphaFoldDB" id="A0A699GXS3"/>
<sequence length="482" mass="55695">WNNLEQLKIGLNDIEMATKMFADKYCIGSGGFGMEVKIDDFGLSKFHPADQDASTFNASMIAGHTHGHNIIVAKRLERNSAEGEVEFMTELEILREYKHENVIGLIGYCDEEDEKIIVYDYASKGSLDKYLSDDSLTWVIRLKKCIDISIVLEYLHKTTVSCPEMVIHRDISSSNILLIDDWKAKITDFGLSLVCPTNQDVGFVIDKVTDTIGYRDLLYSKTGFITKESDIFSLDSYTTFTSIALQCLHYRREGRPTSQKVVIQLKKALEFQEDYEKWEPKLPKDYKEIIQLSKCPEIYSTIKKEDLYKIFSKGILLQQDKVLLSFDGGRERNELVSATVFLHRDDQWMMIELHRFSNQSDNVVFEFLLESFSSYYCGDAAVYVEGIEFRAIAKVKHEEIEKLKEVQQVLKSDFSVDQVQHLLTNFREIFKQRKDGCMEIQLRKFNSPHELKDDFLSMNMRFTSLEGTMHGLIVCGLDFRPL</sequence>
<dbReference type="InterPro" id="IPR011009">
    <property type="entry name" value="Kinase-like_dom_sf"/>
</dbReference>
<accession>A0A699GXS3</accession>
<dbReference type="GO" id="GO:0009506">
    <property type="term" value="C:plasmodesma"/>
    <property type="evidence" value="ECO:0007669"/>
    <property type="project" value="TreeGrafter"/>
</dbReference>
<dbReference type="GO" id="GO:0005524">
    <property type="term" value="F:ATP binding"/>
    <property type="evidence" value="ECO:0007669"/>
    <property type="project" value="InterPro"/>
</dbReference>
<comment type="caution">
    <text evidence="2">The sequence shown here is derived from an EMBL/GenBank/DDBJ whole genome shotgun (WGS) entry which is preliminary data.</text>
</comment>
<dbReference type="Gene3D" id="3.30.200.20">
    <property type="entry name" value="Phosphorylase Kinase, domain 1"/>
    <property type="match status" value="1"/>
</dbReference>
<evidence type="ECO:0000259" key="1">
    <source>
        <dbReference type="PROSITE" id="PS50011"/>
    </source>
</evidence>
<dbReference type="PROSITE" id="PS50011">
    <property type="entry name" value="PROTEIN_KINASE_DOM"/>
    <property type="match status" value="1"/>
</dbReference>
<protein>
    <recommendedName>
        <fullName evidence="1">Protein kinase domain-containing protein</fullName>
    </recommendedName>
</protein>
<dbReference type="PANTHER" id="PTHR27003">
    <property type="entry name" value="OS07G0166700 PROTEIN"/>
    <property type="match status" value="1"/>
</dbReference>
<dbReference type="Pfam" id="PF07714">
    <property type="entry name" value="PK_Tyr_Ser-Thr"/>
    <property type="match status" value="1"/>
</dbReference>
<dbReference type="InterPro" id="IPR008266">
    <property type="entry name" value="Tyr_kinase_AS"/>
</dbReference>
<name>A0A699GXS3_TANCI</name>
<dbReference type="InterPro" id="IPR045272">
    <property type="entry name" value="ANXUR1/2-like"/>
</dbReference>
<dbReference type="EMBL" id="BKCJ010064093">
    <property type="protein sequence ID" value="GEW57166.1"/>
    <property type="molecule type" value="Genomic_DNA"/>
</dbReference>
<reference evidence="2" key="1">
    <citation type="journal article" date="2019" name="Sci. Rep.">
        <title>Draft genome of Tanacetum cinerariifolium, the natural source of mosquito coil.</title>
        <authorList>
            <person name="Yamashiro T."/>
            <person name="Shiraishi A."/>
            <person name="Satake H."/>
            <person name="Nakayama K."/>
        </authorList>
    </citation>
    <scope>NUCLEOTIDE SEQUENCE</scope>
</reference>
<proteinExistence type="predicted"/>
<dbReference type="GO" id="GO:0004714">
    <property type="term" value="F:transmembrane receptor protein tyrosine kinase activity"/>
    <property type="evidence" value="ECO:0007669"/>
    <property type="project" value="InterPro"/>
</dbReference>
<gene>
    <name evidence="2" type="ORF">Tci_229142</name>
</gene>
<dbReference type="Gene3D" id="1.10.510.10">
    <property type="entry name" value="Transferase(Phosphotransferase) domain 1"/>
    <property type="match status" value="1"/>
</dbReference>
<feature type="domain" description="Protein kinase" evidence="1">
    <location>
        <begin position="21"/>
        <end position="357"/>
    </location>
</feature>
<dbReference type="PANTHER" id="PTHR27003:SF471">
    <property type="entry name" value="VASCULAR ENDOTHELIAL GROWTH FACTOR RECEPTOR 2 (VEGFR2)-RELATED"/>
    <property type="match status" value="1"/>
</dbReference>
<feature type="non-terminal residue" evidence="2">
    <location>
        <position position="1"/>
    </location>
</feature>